<comment type="subcellular location">
    <subcellularLocation>
        <location evidence="1">Late endosome membrane</location>
        <topology evidence="1">Peripheral membrane protein</topology>
        <orientation evidence="1">Cytoplasmic side</orientation>
    </subcellularLocation>
</comment>
<dbReference type="GO" id="GO:0007040">
    <property type="term" value="P:lysosome organization"/>
    <property type="evidence" value="ECO:0007669"/>
    <property type="project" value="TreeGrafter"/>
</dbReference>
<gene>
    <name evidence="7" type="ORF">AAFF_G00200630</name>
</gene>
<protein>
    <submittedName>
        <fullName evidence="7">Uncharacterized protein</fullName>
    </submittedName>
</protein>
<proteinExistence type="predicted"/>
<evidence type="ECO:0000256" key="5">
    <source>
        <dbReference type="SAM" id="Coils"/>
    </source>
</evidence>
<evidence type="ECO:0000256" key="2">
    <source>
        <dbReference type="ARBA" id="ARBA00022723"/>
    </source>
</evidence>
<dbReference type="EMBL" id="JAINUG010002681">
    <property type="protein sequence ID" value="KAJ8347446.1"/>
    <property type="molecule type" value="Genomic_DNA"/>
</dbReference>
<keyword evidence="2" id="KW-0479">Metal-binding</keyword>
<reference evidence="7" key="1">
    <citation type="journal article" date="2023" name="Science">
        <title>Genome structures resolve the early diversification of teleost fishes.</title>
        <authorList>
            <person name="Parey E."/>
            <person name="Louis A."/>
            <person name="Montfort J."/>
            <person name="Bouchez O."/>
            <person name="Roques C."/>
            <person name="Iampietro C."/>
            <person name="Lluch J."/>
            <person name="Castinel A."/>
            <person name="Donnadieu C."/>
            <person name="Desvignes T."/>
            <person name="Floi Bucao C."/>
            <person name="Jouanno E."/>
            <person name="Wen M."/>
            <person name="Mejri S."/>
            <person name="Dirks R."/>
            <person name="Jansen H."/>
            <person name="Henkel C."/>
            <person name="Chen W.J."/>
            <person name="Zahm M."/>
            <person name="Cabau C."/>
            <person name="Klopp C."/>
            <person name="Thompson A.W."/>
            <person name="Robinson-Rechavi M."/>
            <person name="Braasch I."/>
            <person name="Lecointre G."/>
            <person name="Bobe J."/>
            <person name="Postlethwait J.H."/>
            <person name="Berthelot C."/>
            <person name="Roest Crollius H."/>
            <person name="Guiguen Y."/>
        </authorList>
    </citation>
    <scope>NUCLEOTIDE SEQUENCE</scope>
    <source>
        <strain evidence="7">NC1722</strain>
    </source>
</reference>
<feature type="region of interest" description="Disordered" evidence="6">
    <location>
        <begin position="1"/>
        <end position="26"/>
    </location>
</feature>
<comment type="caution">
    <text evidence="7">The sequence shown here is derived from an EMBL/GenBank/DDBJ whole genome shotgun (WGS) entry which is preliminary data.</text>
</comment>
<sequence>MQPSSLENRRGPQSKPTRSWNGLKPSENTDLPAGLLWLAELYLNRLGLLEFDDTPRAPLSRTLAVFAALSSSKHKECSSTTAAHLRPAGQPRQCGRQSGLLHAIAQDYERVISHHCQHDDHGVAWRRKRFTIIPVTYAKAARVAAVVLGAGGNDSSDIHAPETWIWPSCGADLPEDGRGATQEAVWLKTLRHVGAEEEKDVKKAMNCLSSCNLPKIEDIPALLRLCHHRPLQVEAICSFLEEYNKHIEELKQEMEEATESARRIREDIQR</sequence>
<keyword evidence="3" id="KW-0863">Zinc-finger</keyword>
<dbReference type="GO" id="GO:0030897">
    <property type="term" value="C:HOPS complex"/>
    <property type="evidence" value="ECO:0007669"/>
    <property type="project" value="TreeGrafter"/>
</dbReference>
<keyword evidence="5" id="KW-0175">Coiled coil</keyword>
<dbReference type="GO" id="GO:0008333">
    <property type="term" value="P:endosome to lysosome transport"/>
    <property type="evidence" value="ECO:0007669"/>
    <property type="project" value="TreeGrafter"/>
</dbReference>
<dbReference type="PANTHER" id="PTHR23323:SF26">
    <property type="entry name" value="VACUOLAR PROTEIN SORTING-ASSOCIATED PROTEIN 18 HOMOLOG"/>
    <property type="match status" value="1"/>
</dbReference>
<feature type="coiled-coil region" evidence="5">
    <location>
        <begin position="240"/>
        <end position="267"/>
    </location>
</feature>
<dbReference type="GO" id="GO:0048284">
    <property type="term" value="P:organelle fusion"/>
    <property type="evidence" value="ECO:0007669"/>
    <property type="project" value="TreeGrafter"/>
</dbReference>
<evidence type="ECO:0000313" key="7">
    <source>
        <dbReference type="EMBL" id="KAJ8347446.1"/>
    </source>
</evidence>
<dbReference type="PANTHER" id="PTHR23323">
    <property type="entry name" value="VACUOLAR PROTEIN SORTING-ASSOCIATED PROTEIN"/>
    <property type="match status" value="1"/>
</dbReference>
<dbReference type="Proteomes" id="UP001221898">
    <property type="component" value="Unassembled WGS sequence"/>
</dbReference>
<dbReference type="GO" id="GO:0031902">
    <property type="term" value="C:late endosome membrane"/>
    <property type="evidence" value="ECO:0007669"/>
    <property type="project" value="UniProtKB-SubCell"/>
</dbReference>
<accession>A0AAD7R014</accession>
<evidence type="ECO:0000256" key="3">
    <source>
        <dbReference type="ARBA" id="ARBA00022771"/>
    </source>
</evidence>
<evidence type="ECO:0000256" key="6">
    <source>
        <dbReference type="SAM" id="MobiDB-lite"/>
    </source>
</evidence>
<name>A0AAD7R014_9TELE</name>
<evidence type="ECO:0000256" key="4">
    <source>
        <dbReference type="ARBA" id="ARBA00022833"/>
    </source>
</evidence>
<keyword evidence="4" id="KW-0862">Zinc</keyword>
<evidence type="ECO:0000313" key="8">
    <source>
        <dbReference type="Proteomes" id="UP001221898"/>
    </source>
</evidence>
<dbReference type="GO" id="GO:0006904">
    <property type="term" value="P:vesicle docking involved in exocytosis"/>
    <property type="evidence" value="ECO:0007669"/>
    <property type="project" value="TreeGrafter"/>
</dbReference>
<organism evidence="7 8">
    <name type="scientific">Aldrovandia affinis</name>
    <dbReference type="NCBI Taxonomy" id="143900"/>
    <lineage>
        <taxon>Eukaryota</taxon>
        <taxon>Metazoa</taxon>
        <taxon>Chordata</taxon>
        <taxon>Craniata</taxon>
        <taxon>Vertebrata</taxon>
        <taxon>Euteleostomi</taxon>
        <taxon>Actinopterygii</taxon>
        <taxon>Neopterygii</taxon>
        <taxon>Teleostei</taxon>
        <taxon>Notacanthiformes</taxon>
        <taxon>Halosauridae</taxon>
        <taxon>Aldrovandia</taxon>
    </lineage>
</organism>
<dbReference type="GO" id="GO:0030674">
    <property type="term" value="F:protein-macromolecule adaptor activity"/>
    <property type="evidence" value="ECO:0007669"/>
    <property type="project" value="TreeGrafter"/>
</dbReference>
<dbReference type="GO" id="GO:0007032">
    <property type="term" value="P:endosome organization"/>
    <property type="evidence" value="ECO:0007669"/>
    <property type="project" value="TreeGrafter"/>
</dbReference>
<evidence type="ECO:0000256" key="1">
    <source>
        <dbReference type="ARBA" id="ARBA00004492"/>
    </source>
</evidence>
<keyword evidence="8" id="KW-1185">Reference proteome</keyword>
<dbReference type="GO" id="GO:0008270">
    <property type="term" value="F:zinc ion binding"/>
    <property type="evidence" value="ECO:0007669"/>
    <property type="project" value="UniProtKB-KW"/>
</dbReference>
<dbReference type="AlphaFoldDB" id="A0AAD7R014"/>